<accession>A0A0W8E7T6</accession>
<name>A0A0W8E7T6_9ZZZZ</name>
<gene>
    <name evidence="1" type="ORF">ASZ90_018133</name>
</gene>
<sequence>MNQQELVAKLAELCPNGKISCREARKFADESKIDLARMGELCDEAGIKIYGCELGCF</sequence>
<organism evidence="1">
    <name type="scientific">hydrocarbon metagenome</name>
    <dbReference type="NCBI Taxonomy" id="938273"/>
    <lineage>
        <taxon>unclassified sequences</taxon>
        <taxon>metagenomes</taxon>
        <taxon>ecological metagenomes</taxon>
    </lineage>
</organism>
<dbReference type="AlphaFoldDB" id="A0A0W8E7T6"/>
<dbReference type="EMBL" id="LNQE01001848">
    <property type="protein sequence ID" value="KUG04465.1"/>
    <property type="molecule type" value="Genomic_DNA"/>
</dbReference>
<reference evidence="1" key="1">
    <citation type="journal article" date="2015" name="Proc. Natl. Acad. Sci. U.S.A.">
        <title>Networks of energetic and metabolic interactions define dynamics in microbial communities.</title>
        <authorList>
            <person name="Embree M."/>
            <person name="Liu J.K."/>
            <person name="Al-Bassam M.M."/>
            <person name="Zengler K."/>
        </authorList>
    </citation>
    <scope>NUCLEOTIDE SEQUENCE</scope>
</reference>
<protein>
    <submittedName>
        <fullName evidence="1">Uncharacterized protein</fullName>
    </submittedName>
</protein>
<proteinExistence type="predicted"/>
<evidence type="ECO:0000313" key="1">
    <source>
        <dbReference type="EMBL" id="KUG04465.1"/>
    </source>
</evidence>
<comment type="caution">
    <text evidence="1">The sequence shown here is derived from an EMBL/GenBank/DDBJ whole genome shotgun (WGS) entry which is preliminary data.</text>
</comment>